<protein>
    <submittedName>
        <fullName evidence="2">Uncharacterized protein</fullName>
    </submittedName>
</protein>
<dbReference type="Proteomes" id="UP000314985">
    <property type="component" value="Chromosome 4"/>
</dbReference>
<evidence type="ECO:0000313" key="3">
    <source>
        <dbReference type="Proteomes" id="UP000314985"/>
    </source>
</evidence>
<dbReference type="Ensembl" id="ENSSSCT00070016965.1">
    <property type="protein sequence ID" value="ENSSSCP00070014045.1"/>
    <property type="gene ID" value="ENSSSCG00070008755.1"/>
</dbReference>
<organism evidence="2 3">
    <name type="scientific">Sus scrofa</name>
    <name type="common">Pig</name>
    <dbReference type="NCBI Taxonomy" id="9823"/>
    <lineage>
        <taxon>Eukaryota</taxon>
        <taxon>Metazoa</taxon>
        <taxon>Chordata</taxon>
        <taxon>Craniata</taxon>
        <taxon>Vertebrata</taxon>
        <taxon>Euteleostomi</taxon>
        <taxon>Mammalia</taxon>
        <taxon>Eutheria</taxon>
        <taxon>Laurasiatheria</taxon>
        <taxon>Artiodactyla</taxon>
        <taxon>Suina</taxon>
        <taxon>Suidae</taxon>
        <taxon>Sus</taxon>
    </lineage>
</organism>
<reference evidence="2" key="2">
    <citation type="submission" date="2025-08" db="UniProtKB">
        <authorList>
            <consortium name="Ensembl"/>
        </authorList>
    </citation>
    <scope>IDENTIFICATION</scope>
</reference>
<proteinExistence type="predicted"/>
<sequence>MVACFFQLKIIPKIYQLTNDKVSALSQMPSPPARNKSDALKRPTYTTSSYQPAPEVRLHSHPLSHPSS</sequence>
<dbReference type="AlphaFoldDB" id="A0A4X1TEG3"/>
<feature type="region of interest" description="Disordered" evidence="1">
    <location>
        <begin position="25"/>
        <end position="68"/>
    </location>
</feature>
<evidence type="ECO:0000256" key="1">
    <source>
        <dbReference type="SAM" id="MobiDB-lite"/>
    </source>
</evidence>
<evidence type="ECO:0000313" key="2">
    <source>
        <dbReference type="Ensembl" id="ENSSSCP00070014045.1"/>
    </source>
</evidence>
<name>A0A4X1TEG3_PIG</name>
<reference evidence="2 3" key="1">
    <citation type="submission" date="2017-08" db="EMBL/GenBank/DDBJ databases">
        <title>USMARCv1.0.</title>
        <authorList>
            <person name="Hannum G.I."/>
            <person name="Koren S."/>
            <person name="Schroeder S.G."/>
            <person name="Chin S.C."/>
            <person name="Nonneman D.J."/>
            <person name="Becker S.A."/>
            <person name="Rosen B.D."/>
            <person name="Bickhart D.M."/>
            <person name="Putnam N.H."/>
            <person name="Green R.E."/>
            <person name="Tuggle C.K."/>
            <person name="Liu H."/>
            <person name="Rohrer G.A."/>
            <person name="Warr A."/>
            <person name="Hall R."/>
            <person name="Kim K."/>
            <person name="Hume D.A."/>
            <person name="Talbot R."/>
            <person name="Chow W."/>
            <person name="Howe K."/>
            <person name="Schwartz A.S."/>
            <person name="Watson M."/>
            <person name="Archibald A.L."/>
            <person name="Phillippy A.M."/>
            <person name="Smith T.P.L."/>
        </authorList>
    </citation>
    <scope>NUCLEOTIDE SEQUENCE [LARGE SCALE GENOMIC DNA]</scope>
</reference>
<accession>A0A4X1TEG3</accession>